<feature type="chain" id="PRO_5022941932" evidence="2">
    <location>
        <begin position="24"/>
        <end position="89"/>
    </location>
</feature>
<name>A0A5C3KF17_COPMA</name>
<evidence type="ECO:0000313" key="3">
    <source>
        <dbReference type="EMBL" id="TFK18631.1"/>
    </source>
</evidence>
<feature type="compositionally biased region" description="Low complexity" evidence="1">
    <location>
        <begin position="60"/>
        <end position="69"/>
    </location>
</feature>
<feature type="compositionally biased region" description="Polar residues" evidence="1">
    <location>
        <begin position="78"/>
        <end position="89"/>
    </location>
</feature>
<proteinExistence type="predicted"/>
<reference evidence="3 4" key="1">
    <citation type="journal article" date="2019" name="Nat. Ecol. Evol.">
        <title>Megaphylogeny resolves global patterns of mushroom evolution.</title>
        <authorList>
            <person name="Varga T."/>
            <person name="Krizsan K."/>
            <person name="Foldi C."/>
            <person name="Dima B."/>
            <person name="Sanchez-Garcia M."/>
            <person name="Sanchez-Ramirez S."/>
            <person name="Szollosi G.J."/>
            <person name="Szarkandi J.G."/>
            <person name="Papp V."/>
            <person name="Albert L."/>
            <person name="Andreopoulos W."/>
            <person name="Angelini C."/>
            <person name="Antonin V."/>
            <person name="Barry K.W."/>
            <person name="Bougher N.L."/>
            <person name="Buchanan P."/>
            <person name="Buyck B."/>
            <person name="Bense V."/>
            <person name="Catcheside P."/>
            <person name="Chovatia M."/>
            <person name="Cooper J."/>
            <person name="Damon W."/>
            <person name="Desjardin D."/>
            <person name="Finy P."/>
            <person name="Geml J."/>
            <person name="Haridas S."/>
            <person name="Hughes K."/>
            <person name="Justo A."/>
            <person name="Karasinski D."/>
            <person name="Kautmanova I."/>
            <person name="Kiss B."/>
            <person name="Kocsube S."/>
            <person name="Kotiranta H."/>
            <person name="LaButti K.M."/>
            <person name="Lechner B.E."/>
            <person name="Liimatainen K."/>
            <person name="Lipzen A."/>
            <person name="Lukacs Z."/>
            <person name="Mihaltcheva S."/>
            <person name="Morgado L.N."/>
            <person name="Niskanen T."/>
            <person name="Noordeloos M.E."/>
            <person name="Ohm R.A."/>
            <person name="Ortiz-Santana B."/>
            <person name="Ovrebo C."/>
            <person name="Racz N."/>
            <person name="Riley R."/>
            <person name="Savchenko A."/>
            <person name="Shiryaev A."/>
            <person name="Soop K."/>
            <person name="Spirin V."/>
            <person name="Szebenyi C."/>
            <person name="Tomsovsky M."/>
            <person name="Tulloss R.E."/>
            <person name="Uehling J."/>
            <person name="Grigoriev I.V."/>
            <person name="Vagvolgyi C."/>
            <person name="Papp T."/>
            <person name="Martin F.M."/>
            <person name="Miettinen O."/>
            <person name="Hibbett D.S."/>
            <person name="Nagy L.G."/>
        </authorList>
    </citation>
    <scope>NUCLEOTIDE SEQUENCE [LARGE SCALE GENOMIC DNA]</scope>
    <source>
        <strain evidence="3 4">CBS 121175</strain>
    </source>
</reference>
<gene>
    <name evidence="3" type="ORF">FA15DRAFT_675124</name>
</gene>
<organism evidence="3 4">
    <name type="scientific">Coprinopsis marcescibilis</name>
    <name type="common">Agaric fungus</name>
    <name type="synonym">Psathyrella marcescibilis</name>
    <dbReference type="NCBI Taxonomy" id="230819"/>
    <lineage>
        <taxon>Eukaryota</taxon>
        <taxon>Fungi</taxon>
        <taxon>Dikarya</taxon>
        <taxon>Basidiomycota</taxon>
        <taxon>Agaricomycotina</taxon>
        <taxon>Agaricomycetes</taxon>
        <taxon>Agaricomycetidae</taxon>
        <taxon>Agaricales</taxon>
        <taxon>Agaricineae</taxon>
        <taxon>Psathyrellaceae</taxon>
        <taxon>Coprinopsis</taxon>
    </lineage>
</organism>
<evidence type="ECO:0000313" key="4">
    <source>
        <dbReference type="Proteomes" id="UP000307440"/>
    </source>
</evidence>
<feature type="signal peptide" evidence="2">
    <location>
        <begin position="1"/>
        <end position="23"/>
    </location>
</feature>
<accession>A0A5C3KF17</accession>
<dbReference type="Proteomes" id="UP000307440">
    <property type="component" value="Unassembled WGS sequence"/>
</dbReference>
<protein>
    <submittedName>
        <fullName evidence="3">Uncharacterized protein</fullName>
    </submittedName>
</protein>
<keyword evidence="2" id="KW-0732">Signal</keyword>
<feature type="region of interest" description="Disordered" evidence="1">
    <location>
        <begin position="60"/>
        <end position="89"/>
    </location>
</feature>
<dbReference type="EMBL" id="ML210387">
    <property type="protein sequence ID" value="TFK18631.1"/>
    <property type="molecule type" value="Genomic_DNA"/>
</dbReference>
<dbReference type="AlphaFoldDB" id="A0A5C3KF17"/>
<keyword evidence="4" id="KW-1185">Reference proteome</keyword>
<sequence>MRPMYTAVEWGFMVVWWMTSISAADIGTVDNERGFRALGNHLYKAKLALNYKGLGSLISPSPSSSVPARVLPPPQHASPVTRSRPPQSW</sequence>
<evidence type="ECO:0000256" key="1">
    <source>
        <dbReference type="SAM" id="MobiDB-lite"/>
    </source>
</evidence>
<evidence type="ECO:0000256" key="2">
    <source>
        <dbReference type="SAM" id="SignalP"/>
    </source>
</evidence>